<dbReference type="EMBL" id="CP016231">
    <property type="protein sequence ID" value="ANP79312.1"/>
    <property type="molecule type" value="Genomic_DNA"/>
</dbReference>
<organism evidence="1">
    <name type="scientific">Vibrio crassostreae 9CS106</name>
    <dbReference type="NCBI Taxonomy" id="1191300"/>
    <lineage>
        <taxon>Bacteria</taxon>
        <taxon>Pseudomonadati</taxon>
        <taxon>Pseudomonadota</taxon>
        <taxon>Gammaproteobacteria</taxon>
        <taxon>Vibrionales</taxon>
        <taxon>Vibrionaceae</taxon>
        <taxon>Vibrio</taxon>
    </lineage>
</organism>
<reference evidence="1" key="1">
    <citation type="journal article" date="2012" name="Science">
        <title>Ecological populations of bacteria act as socially cohesive units of antibiotic production and resistance.</title>
        <authorList>
            <person name="Cordero O.X."/>
            <person name="Wildschutte H."/>
            <person name="Kirkup B."/>
            <person name="Proehl S."/>
            <person name="Ngo L."/>
            <person name="Hussain F."/>
            <person name="Le Roux F."/>
            <person name="Mincer T."/>
            <person name="Polz M.F."/>
        </authorList>
    </citation>
    <scope>NUCLEOTIDE SEQUENCE</scope>
    <source>
        <strain evidence="1">9CS106</strain>
    </source>
</reference>
<protein>
    <recommendedName>
        <fullName evidence="2">Phage tail protein</fullName>
    </recommendedName>
</protein>
<reference evidence="1" key="2">
    <citation type="submission" date="2016-06" db="EMBL/GenBank/DDBJ databases">
        <title>Adaptive Radiation by Waves of Gene Transfer Leads to Fine-Scale Resource Partitioning in Marine Microbes.</title>
        <authorList>
            <person name="Hehemann J.-H."/>
            <person name="Arevalo P."/>
            <person name="Datta M.S."/>
            <person name="Yu X."/>
            <person name="Corzett C.H."/>
            <person name="Henschel A."/>
            <person name="Preheim S.P."/>
            <person name="Timberlake S."/>
            <person name="Alm E.J."/>
            <person name="Polz M.F."/>
        </authorList>
    </citation>
    <scope>NUCLEOTIDE SEQUENCE</scope>
    <source>
        <strain evidence="1">9CS106</strain>
    </source>
</reference>
<sequence>MKLTDSSGASVEFTDDLEWVDELSYTPVAQSYETSVMGSLLVQEGMLTAGRPVTLVGGGDVWVDYKTVKALREMLTKTGLKLTLVSGDVISVKFRHQDTPIEAMPIQRRRSYDDTAKFTLTLRFMEL</sequence>
<accession>A0A1B1C3E9</accession>
<evidence type="ECO:0008006" key="2">
    <source>
        <dbReference type="Google" id="ProtNLM"/>
    </source>
</evidence>
<dbReference type="AlphaFoldDB" id="A0A1B1C3E9"/>
<evidence type="ECO:0000313" key="1">
    <source>
        <dbReference type="EMBL" id="ANP79312.1"/>
    </source>
</evidence>
<proteinExistence type="predicted"/>
<name>A0A1B1C3E9_9VIBR</name>
<gene>
    <name evidence="1" type="ORF">A134_23140</name>
</gene>